<feature type="compositionally biased region" description="Low complexity" evidence="1">
    <location>
        <begin position="214"/>
        <end position="227"/>
    </location>
</feature>
<accession>A0A9P3HL93</accession>
<dbReference type="Gene3D" id="3.60.21.70">
    <property type="entry name" value="PhoD-like phosphatase"/>
    <property type="match status" value="1"/>
</dbReference>
<dbReference type="PANTHER" id="PTHR46689">
    <property type="entry name" value="MEMBRANE PROTEIN, PUTATIVE-RELATED"/>
    <property type="match status" value="1"/>
</dbReference>
<dbReference type="AlphaFoldDB" id="A0A9P3HL93"/>
<feature type="compositionally biased region" description="Low complexity" evidence="1">
    <location>
        <begin position="10"/>
        <end position="20"/>
    </location>
</feature>
<dbReference type="EMBL" id="BQFW01000015">
    <property type="protein sequence ID" value="GJJ78721.1"/>
    <property type="molecule type" value="Genomic_DNA"/>
</dbReference>
<keyword evidence="4" id="KW-1185">Reference proteome</keyword>
<proteinExistence type="predicted"/>
<dbReference type="InterPro" id="IPR043904">
    <property type="entry name" value="PhoD_2-like"/>
</dbReference>
<organism evidence="3 4">
    <name type="scientific">Entomortierella parvispora</name>
    <dbReference type="NCBI Taxonomy" id="205924"/>
    <lineage>
        <taxon>Eukaryota</taxon>
        <taxon>Fungi</taxon>
        <taxon>Fungi incertae sedis</taxon>
        <taxon>Mucoromycota</taxon>
        <taxon>Mortierellomycotina</taxon>
        <taxon>Mortierellomycetes</taxon>
        <taxon>Mortierellales</taxon>
        <taxon>Mortierellaceae</taxon>
        <taxon>Entomortierella</taxon>
    </lineage>
</organism>
<feature type="compositionally biased region" description="Pro residues" evidence="1">
    <location>
        <begin position="86"/>
        <end position="99"/>
    </location>
</feature>
<name>A0A9P3HL93_9FUNG</name>
<sequence>MYPNPYQSNPGQQQYGQYAPPAGPPPPSTAPGQMYPPPPGSPSTYVPHTSYQPSYAPPPPTSGYPAPGSHQAPSYPPPSSSGYPAPGSPQAPSYPPPPSSSGYPPSGSPQAPGYPPPSSSGHHAPGSPQAPIYPPPGSMYPPPPTPPASSGPYTGYGSPPMPQPAGGAYPPLPTAPPSVGAPSGNPYGATVTAPYGAPPQSQYGTPPPAPYGAPPSSGSPYGTAPSAIPTPVPTGLPQSIPSPHPYFQEQSQPQHQYSQPNTSSPLFSPVPTMPQPHPPQPSQTAPAGGPSSMSFQCGPLLRYQNTDIHHGNWVGSVLMVSKPESQGQPAPILTWNDGRMPHPQQVTAHAIDGFNGAIFWRFALVIPQDPHGTKKITYQINHGPSYWFFVAGRSESFRWMFYSCNGFSSATDSVAIGGANPLWNDALAKHTEHPYHVMIGGGDQLYCDSLLNEPEMVEWLGISSVQEREKIQCKTHWTQAIERYYFNRYCTWFSQGTYGQALAAIPSINMWDDHDTIDGYGSYPESTQKSSTMSTIGAVSRRFYLLFQQHTTPQLVPQHGFFSAGVGESMLCSLGPSAQVLVLDARSERTKTMICSDATYDLAFAKMYNEIPQGTRHLLIQLGVPIAYPRLVFAENLMGSVGGVLGGIAGAKNVVNKLNGEPELLDDLNDHWTAKSHKTERNKFITRLQNFANDRKIRVTFISGDVHCAGMGRFTAKISPAEKDPQLMYQVISSAIVNEPPPEGVIRLLHFQDKVHILEGRVKTYEDMYPMFTIDVDGKPLQNDKLLPRRNYSHGHFNHHTGGMEITIFAENVRGGPEHTPGGDRGTKPYQIHVPRLEE</sequence>
<feature type="compositionally biased region" description="Low complexity" evidence="1">
    <location>
        <begin position="42"/>
        <end position="54"/>
    </location>
</feature>
<gene>
    <name evidence="3" type="ORF">EMPS_11080</name>
</gene>
<feature type="compositionally biased region" description="Pro residues" evidence="1">
    <location>
        <begin position="21"/>
        <end position="41"/>
    </location>
</feature>
<dbReference type="Pfam" id="PF19050">
    <property type="entry name" value="PhoD_2"/>
    <property type="match status" value="1"/>
</dbReference>
<dbReference type="OrthoDB" id="9999821at2759"/>
<feature type="compositionally biased region" description="Low complexity" evidence="1">
    <location>
        <begin position="245"/>
        <end position="260"/>
    </location>
</feature>
<dbReference type="PANTHER" id="PTHR46689:SF1">
    <property type="entry name" value="PHOD-LIKE PHOSPHATASE DOMAIN-CONTAINING PROTEIN"/>
    <property type="match status" value="1"/>
</dbReference>
<dbReference type="Proteomes" id="UP000827284">
    <property type="component" value="Unassembled WGS sequence"/>
</dbReference>
<reference evidence="3" key="1">
    <citation type="submission" date="2021-11" db="EMBL/GenBank/DDBJ databases">
        <authorList>
            <person name="Herlambang A."/>
            <person name="Guo Y."/>
            <person name="Takashima Y."/>
            <person name="Nishizawa T."/>
        </authorList>
    </citation>
    <scope>NUCLEOTIDE SEQUENCE</scope>
    <source>
        <strain evidence="3">E1425</strain>
    </source>
</reference>
<feature type="compositionally biased region" description="Pro residues" evidence="1">
    <location>
        <begin position="271"/>
        <end position="281"/>
    </location>
</feature>
<feature type="compositionally biased region" description="Low complexity" evidence="1">
    <location>
        <begin position="100"/>
        <end position="111"/>
    </location>
</feature>
<dbReference type="CDD" id="cd07389">
    <property type="entry name" value="MPP_PhoD"/>
    <property type="match status" value="1"/>
</dbReference>
<reference evidence="3" key="2">
    <citation type="journal article" date="2022" name="Microbiol. Resour. Announc.">
        <title>Whole-Genome Sequence of Entomortierella parvispora E1425, a Mucoromycotan Fungus Associated with Burkholderiaceae-Related Endosymbiotic Bacteria.</title>
        <authorList>
            <person name="Herlambang A."/>
            <person name="Guo Y."/>
            <person name="Takashima Y."/>
            <person name="Narisawa K."/>
            <person name="Ohta H."/>
            <person name="Nishizawa T."/>
        </authorList>
    </citation>
    <scope>NUCLEOTIDE SEQUENCE</scope>
    <source>
        <strain evidence="3">E1425</strain>
    </source>
</reference>
<feature type="compositionally biased region" description="Pro residues" evidence="1">
    <location>
        <begin position="131"/>
        <end position="149"/>
    </location>
</feature>
<evidence type="ECO:0000259" key="2">
    <source>
        <dbReference type="Pfam" id="PF19050"/>
    </source>
</evidence>
<feature type="compositionally biased region" description="Low complexity" evidence="1">
    <location>
        <begin position="63"/>
        <end position="73"/>
    </location>
</feature>
<feature type="compositionally biased region" description="Pro residues" evidence="1">
    <location>
        <begin position="228"/>
        <end position="244"/>
    </location>
</feature>
<evidence type="ECO:0000313" key="4">
    <source>
        <dbReference type="Proteomes" id="UP000827284"/>
    </source>
</evidence>
<protein>
    <recommendedName>
        <fullName evidence="2">PhoD-like phosphatase domain-containing protein</fullName>
    </recommendedName>
</protein>
<dbReference type="InterPro" id="IPR038607">
    <property type="entry name" value="PhoD-like_sf"/>
</dbReference>
<dbReference type="InterPro" id="IPR018946">
    <property type="entry name" value="PhoD-like_MPP"/>
</dbReference>
<feature type="domain" description="PhoD-like phosphatase" evidence="2">
    <location>
        <begin position="372"/>
        <end position="659"/>
    </location>
</feature>
<evidence type="ECO:0000313" key="3">
    <source>
        <dbReference type="EMBL" id="GJJ78721.1"/>
    </source>
</evidence>
<comment type="caution">
    <text evidence="3">The sequence shown here is derived from an EMBL/GenBank/DDBJ whole genome shotgun (WGS) entry which is preliminary data.</text>
</comment>
<feature type="region of interest" description="Disordered" evidence="1">
    <location>
        <begin position="817"/>
        <end position="839"/>
    </location>
</feature>
<evidence type="ECO:0000256" key="1">
    <source>
        <dbReference type="SAM" id="MobiDB-lite"/>
    </source>
</evidence>
<dbReference type="GO" id="GO:0016020">
    <property type="term" value="C:membrane"/>
    <property type="evidence" value="ECO:0007669"/>
    <property type="project" value="TreeGrafter"/>
</dbReference>
<feature type="region of interest" description="Disordered" evidence="1">
    <location>
        <begin position="1"/>
        <end position="293"/>
    </location>
</feature>